<dbReference type="EMBL" id="CAMKVN010000125">
    <property type="protein sequence ID" value="CAI2164000.1"/>
    <property type="molecule type" value="Genomic_DNA"/>
</dbReference>
<comment type="caution">
    <text evidence="1">The sequence shown here is derived from an EMBL/GenBank/DDBJ whole genome shotgun (WGS) entry which is preliminary data.</text>
</comment>
<sequence>MTSRKPENYFEQNKNWSLISFLIYGQTKEHCAKAKNALKISSELRLPSGNRLRLYCHVATGNHVFPFEKSSPVVESFWSSDEIHFILPRWSALNGIIGESQKLSIVTMFILKNRSKSGVKDKAKKCLLLKISCQDVDNDVCSQIVSCKKKCTYKKLEEKQEWNEGQIILFYEASEETLNNEYKLKIFTNNKIVDNDVYPKIEDGKEKCTSKRKGQEEEQEWNEGQKNIDEISCQTKHRMAGSFKLSTIPRKYSKKSLNNYTGLLGIIDLTKVSLYGYKELSAVQIQELAQDFSNKIAWNPQQKRKYEFVSLHLDRGGIKDDKVISAFSIRQKLDMKGMLVRTPNDLKLCMMNQGQVKYNHLWMDSSRYVDSEDTLLIYTDLLSNRFYLTQGWN</sequence>
<dbReference type="Proteomes" id="UP001153678">
    <property type="component" value="Unassembled WGS sequence"/>
</dbReference>
<gene>
    <name evidence="1" type="ORF">FWILDA_LOCUS1347</name>
</gene>
<proteinExistence type="predicted"/>
<evidence type="ECO:0000313" key="2">
    <source>
        <dbReference type="Proteomes" id="UP001153678"/>
    </source>
</evidence>
<reference evidence="1" key="1">
    <citation type="submission" date="2022-08" db="EMBL/GenBank/DDBJ databases">
        <authorList>
            <person name="Kallberg Y."/>
            <person name="Tangrot J."/>
            <person name="Rosling A."/>
        </authorList>
    </citation>
    <scope>NUCLEOTIDE SEQUENCE</scope>
    <source>
        <strain evidence="1">Wild A</strain>
    </source>
</reference>
<dbReference type="AlphaFoldDB" id="A0A9W4SD11"/>
<protein>
    <submittedName>
        <fullName evidence="1">14803_t:CDS:1</fullName>
    </submittedName>
</protein>
<organism evidence="1 2">
    <name type="scientific">Funneliformis geosporum</name>
    <dbReference type="NCBI Taxonomy" id="1117311"/>
    <lineage>
        <taxon>Eukaryota</taxon>
        <taxon>Fungi</taxon>
        <taxon>Fungi incertae sedis</taxon>
        <taxon>Mucoromycota</taxon>
        <taxon>Glomeromycotina</taxon>
        <taxon>Glomeromycetes</taxon>
        <taxon>Glomerales</taxon>
        <taxon>Glomeraceae</taxon>
        <taxon>Funneliformis</taxon>
    </lineage>
</organism>
<name>A0A9W4SD11_9GLOM</name>
<accession>A0A9W4SD11</accession>
<evidence type="ECO:0000313" key="1">
    <source>
        <dbReference type="EMBL" id="CAI2164000.1"/>
    </source>
</evidence>
<keyword evidence="2" id="KW-1185">Reference proteome</keyword>